<evidence type="ECO:0000256" key="1">
    <source>
        <dbReference type="ARBA" id="ARBA00022553"/>
    </source>
</evidence>
<protein>
    <submittedName>
        <fullName evidence="11">Metastasis-associated MTA3 isoform X2</fullName>
    </submittedName>
</protein>
<evidence type="ECO:0000256" key="4">
    <source>
        <dbReference type="ARBA" id="ARBA00022833"/>
    </source>
</evidence>
<dbReference type="GO" id="GO:0003682">
    <property type="term" value="F:chromatin binding"/>
    <property type="evidence" value="ECO:0007669"/>
    <property type="project" value="InterPro"/>
</dbReference>
<name>A0A3M7P9P3_BRAPC</name>
<reference evidence="11 12" key="1">
    <citation type="journal article" date="2018" name="Sci. Rep.">
        <title>Genomic signatures of local adaptation to the degree of environmental predictability in rotifers.</title>
        <authorList>
            <person name="Franch-Gras L."/>
            <person name="Hahn C."/>
            <person name="Garcia-Roger E.M."/>
            <person name="Carmona M.J."/>
            <person name="Serra M."/>
            <person name="Gomez A."/>
        </authorList>
    </citation>
    <scope>NUCLEOTIDE SEQUENCE [LARGE SCALE GENOMIC DNA]</scope>
    <source>
        <strain evidence="11">HYR1</strain>
    </source>
</reference>
<dbReference type="Gene3D" id="2.30.30.490">
    <property type="match status" value="1"/>
</dbReference>
<dbReference type="SMART" id="SM00439">
    <property type="entry name" value="BAH"/>
    <property type="match status" value="1"/>
</dbReference>
<dbReference type="InterPro" id="IPR001025">
    <property type="entry name" value="BAH_dom"/>
</dbReference>
<evidence type="ECO:0000256" key="7">
    <source>
        <dbReference type="ARBA" id="ARBA00093454"/>
    </source>
</evidence>
<evidence type="ECO:0000313" key="12">
    <source>
        <dbReference type="Proteomes" id="UP000276133"/>
    </source>
</evidence>
<dbReference type="InterPro" id="IPR040138">
    <property type="entry name" value="MIER/MTA"/>
</dbReference>
<dbReference type="PANTHER" id="PTHR10865:SF29">
    <property type="entry name" value="METASTASIS ASSOCIATED 1-LIKE, ISOFORM D"/>
    <property type="match status" value="1"/>
</dbReference>
<evidence type="ECO:0000313" key="11">
    <source>
        <dbReference type="EMBL" id="RMZ95709.1"/>
    </source>
</evidence>
<dbReference type="STRING" id="10195.A0A3M7P9P3"/>
<organism evidence="11 12">
    <name type="scientific">Brachionus plicatilis</name>
    <name type="common">Marine rotifer</name>
    <name type="synonym">Brachionus muelleri</name>
    <dbReference type="NCBI Taxonomy" id="10195"/>
    <lineage>
        <taxon>Eukaryota</taxon>
        <taxon>Metazoa</taxon>
        <taxon>Spiralia</taxon>
        <taxon>Gnathifera</taxon>
        <taxon>Rotifera</taxon>
        <taxon>Eurotatoria</taxon>
        <taxon>Monogononta</taxon>
        <taxon>Pseudotrocha</taxon>
        <taxon>Ploima</taxon>
        <taxon>Brachionidae</taxon>
        <taxon>Brachionus</taxon>
    </lineage>
</organism>
<evidence type="ECO:0000256" key="5">
    <source>
        <dbReference type="ARBA" id="ARBA00023125"/>
    </source>
</evidence>
<dbReference type="Pfam" id="PF01426">
    <property type="entry name" value="BAH"/>
    <property type="match status" value="1"/>
</dbReference>
<keyword evidence="3" id="KW-0863">Zinc-finger</keyword>
<dbReference type="InterPro" id="IPR043151">
    <property type="entry name" value="BAH_sf"/>
</dbReference>
<feature type="domain" description="SANT" evidence="10">
    <location>
        <begin position="324"/>
        <end position="368"/>
    </location>
</feature>
<keyword evidence="2" id="KW-0479">Metal-binding</keyword>
<dbReference type="Proteomes" id="UP000276133">
    <property type="component" value="Unassembled WGS sequence"/>
</dbReference>
<dbReference type="PROSITE" id="PS51293">
    <property type="entry name" value="SANT"/>
    <property type="match status" value="1"/>
</dbReference>
<dbReference type="InterPro" id="IPR000949">
    <property type="entry name" value="ELM2_dom"/>
</dbReference>
<dbReference type="FunFam" id="4.10.1240.50:FF:000001">
    <property type="entry name" value="Metastasis-associated 1 family, member 3"/>
    <property type="match status" value="1"/>
</dbReference>
<feature type="domain" description="ELM2" evidence="9">
    <location>
        <begin position="171"/>
        <end position="317"/>
    </location>
</feature>
<evidence type="ECO:0000256" key="6">
    <source>
        <dbReference type="ARBA" id="ARBA00023242"/>
    </source>
</evidence>
<feature type="domain" description="BAH" evidence="8">
    <location>
        <begin position="5"/>
        <end position="170"/>
    </location>
</feature>
<dbReference type="GO" id="GO:0008270">
    <property type="term" value="F:zinc ion binding"/>
    <property type="evidence" value="ECO:0007669"/>
    <property type="project" value="UniProtKB-KW"/>
</dbReference>
<keyword evidence="12" id="KW-1185">Reference proteome</keyword>
<comment type="caution">
    <text evidence="11">The sequence shown here is derived from an EMBL/GenBank/DDBJ whole genome shotgun (WGS) entry which is preliminary data.</text>
</comment>
<evidence type="ECO:0000259" key="10">
    <source>
        <dbReference type="PROSITE" id="PS51293"/>
    </source>
</evidence>
<dbReference type="PANTHER" id="PTHR10865">
    <property type="entry name" value="METASTASIS-ASSOCIATED PROTEIN AND MESODERM INDUCTION EARLY RESPONSE PROTEIN"/>
    <property type="match status" value="1"/>
</dbReference>
<dbReference type="GO" id="GO:0016581">
    <property type="term" value="C:NuRD complex"/>
    <property type="evidence" value="ECO:0007669"/>
    <property type="project" value="TreeGrafter"/>
</dbReference>
<evidence type="ECO:0000256" key="3">
    <source>
        <dbReference type="ARBA" id="ARBA00022771"/>
    </source>
</evidence>
<keyword evidence="5" id="KW-0238">DNA-binding</keyword>
<proteinExistence type="inferred from homology"/>
<dbReference type="GO" id="GO:0003714">
    <property type="term" value="F:transcription corepressor activity"/>
    <property type="evidence" value="ECO:0007669"/>
    <property type="project" value="TreeGrafter"/>
</dbReference>
<keyword evidence="1" id="KW-0597">Phosphoprotein</keyword>
<evidence type="ECO:0000259" key="8">
    <source>
        <dbReference type="PROSITE" id="PS51038"/>
    </source>
</evidence>
<dbReference type="AlphaFoldDB" id="A0A3M7P9P3"/>
<keyword evidence="4" id="KW-0862">Zinc</keyword>
<dbReference type="FunFam" id="1.10.10.60:FF:000012">
    <property type="entry name" value="Metastasis-associated 1 family, member 3"/>
    <property type="match status" value="1"/>
</dbReference>
<sequence length="376" mass="43002">MHSLHLFLISDWVYCEVSPFQPYVIRKIEELTKTPSGNVEAKVICAFRHQEIPASVIATVEKFQQKNKNNLDETKTEPAEVHPGPELAPSTFEEADISDLNELQRHNLRHREVYFSKYTDTIAATTIRSKCSVLLFNDEVERYSEYLHKDDQFFYHLTYDPSQKSLVADKGEIRVGSRYQAEIVHTKFSPNGSMVEEAGESQDRVDRVLRSQQKNKDGEIPIAQQGDEIMAWCPIGLRLNGTENNLSDKEIDQFIIIAKSVGTFARALDCNNSFKQPSLQLSAASASRDITLFHAMNALHENNYDIGKATLSLVPENGPLLCRDELEEWSAVEANLFEDALEKYGKDFAEIRKDYVNFFYYLFFFAEFLSLNNLIS</sequence>
<evidence type="ECO:0000259" key="9">
    <source>
        <dbReference type="PROSITE" id="PS51156"/>
    </source>
</evidence>
<dbReference type="GO" id="GO:0003677">
    <property type="term" value="F:DNA binding"/>
    <property type="evidence" value="ECO:0007669"/>
    <property type="project" value="UniProtKB-KW"/>
</dbReference>
<dbReference type="EMBL" id="REGN01012348">
    <property type="protein sequence ID" value="RMZ95709.1"/>
    <property type="molecule type" value="Genomic_DNA"/>
</dbReference>
<dbReference type="InterPro" id="IPR017884">
    <property type="entry name" value="SANT_dom"/>
</dbReference>
<dbReference type="GO" id="GO:0000122">
    <property type="term" value="P:negative regulation of transcription by RNA polymerase II"/>
    <property type="evidence" value="ECO:0007669"/>
    <property type="project" value="TreeGrafter"/>
</dbReference>
<keyword evidence="6" id="KW-0539">Nucleus</keyword>
<dbReference type="PROSITE" id="PS51038">
    <property type="entry name" value="BAH"/>
    <property type="match status" value="1"/>
</dbReference>
<dbReference type="GO" id="GO:0042826">
    <property type="term" value="F:histone deacetylase binding"/>
    <property type="evidence" value="ECO:0007669"/>
    <property type="project" value="TreeGrafter"/>
</dbReference>
<dbReference type="Gene3D" id="1.10.10.60">
    <property type="entry name" value="Homeodomain-like"/>
    <property type="match status" value="1"/>
</dbReference>
<dbReference type="Pfam" id="PF01448">
    <property type="entry name" value="ELM2"/>
    <property type="match status" value="1"/>
</dbReference>
<accession>A0A3M7P9P3</accession>
<dbReference type="Gene3D" id="4.10.1240.50">
    <property type="match status" value="1"/>
</dbReference>
<dbReference type="PROSITE" id="PS51156">
    <property type="entry name" value="ELM2"/>
    <property type="match status" value="1"/>
</dbReference>
<dbReference type="OrthoDB" id="2193595at2759"/>
<evidence type="ECO:0000256" key="2">
    <source>
        <dbReference type="ARBA" id="ARBA00022723"/>
    </source>
</evidence>
<comment type="similarity">
    <text evidence="7">Belongs to the metastasis-associated protein family.</text>
</comment>
<dbReference type="GO" id="GO:0003713">
    <property type="term" value="F:transcription coactivator activity"/>
    <property type="evidence" value="ECO:0007669"/>
    <property type="project" value="TreeGrafter"/>
</dbReference>
<gene>
    <name evidence="11" type="ORF">BpHYR1_050752</name>
</gene>